<keyword evidence="5" id="KW-0966">Cell projection</keyword>
<evidence type="ECO:0000256" key="2">
    <source>
        <dbReference type="ARBA" id="ARBA00004245"/>
    </source>
</evidence>
<dbReference type="Proteomes" id="UP000051574">
    <property type="component" value="Unassembled WGS sequence"/>
</dbReference>
<comment type="subcellular location">
    <subcellularLocation>
        <location evidence="1">Cell projection</location>
        <location evidence="1">Cilium</location>
    </subcellularLocation>
    <subcellularLocation>
        <location evidence="2">Cytoplasm</location>
        <location evidence="2">Cytoskeleton</location>
    </subcellularLocation>
</comment>
<dbReference type="PANTHER" id="PTHR21490:SF2">
    <property type="entry name" value="ENKURIN DOMAIN-CONTAINING PROTEIN 1"/>
    <property type="match status" value="1"/>
</dbReference>
<evidence type="ECO:0000313" key="9">
    <source>
        <dbReference type="Proteomes" id="UP000051574"/>
    </source>
</evidence>
<protein>
    <recommendedName>
        <fullName evidence="7">Enkurin domain-containing protein</fullName>
    </recommendedName>
</protein>
<dbReference type="Pfam" id="PF13864">
    <property type="entry name" value="Enkurin"/>
    <property type="match status" value="1"/>
</dbReference>
<gene>
    <name evidence="8" type="ORF">AMK59_5489</name>
</gene>
<dbReference type="InterPro" id="IPR027012">
    <property type="entry name" value="Enkurin_dom"/>
</dbReference>
<dbReference type="OrthoDB" id="10264920at2759"/>
<organism evidence="8 9">
    <name type="scientific">Oryctes borbonicus</name>
    <dbReference type="NCBI Taxonomy" id="1629725"/>
    <lineage>
        <taxon>Eukaryota</taxon>
        <taxon>Metazoa</taxon>
        <taxon>Ecdysozoa</taxon>
        <taxon>Arthropoda</taxon>
        <taxon>Hexapoda</taxon>
        <taxon>Insecta</taxon>
        <taxon>Pterygota</taxon>
        <taxon>Neoptera</taxon>
        <taxon>Endopterygota</taxon>
        <taxon>Coleoptera</taxon>
        <taxon>Polyphaga</taxon>
        <taxon>Scarabaeiformia</taxon>
        <taxon>Scarabaeidae</taxon>
        <taxon>Dynastinae</taxon>
        <taxon>Oryctes</taxon>
    </lineage>
</organism>
<evidence type="ECO:0000256" key="1">
    <source>
        <dbReference type="ARBA" id="ARBA00004138"/>
    </source>
</evidence>
<evidence type="ECO:0000313" key="8">
    <source>
        <dbReference type="EMBL" id="KRT80609.1"/>
    </source>
</evidence>
<dbReference type="GO" id="GO:0005881">
    <property type="term" value="C:cytoplasmic microtubule"/>
    <property type="evidence" value="ECO:0007669"/>
    <property type="project" value="TreeGrafter"/>
</dbReference>
<feature type="domain" description="Enkurin" evidence="7">
    <location>
        <begin position="239"/>
        <end position="331"/>
    </location>
</feature>
<name>A0A0T6AZV2_9SCAR</name>
<proteinExistence type="predicted"/>
<keyword evidence="4" id="KW-0206">Cytoskeleton</keyword>
<evidence type="ECO:0000259" key="7">
    <source>
        <dbReference type="PROSITE" id="PS51665"/>
    </source>
</evidence>
<dbReference type="EMBL" id="LJIG01016435">
    <property type="protein sequence ID" value="KRT80609.1"/>
    <property type="molecule type" value="Genomic_DNA"/>
</dbReference>
<evidence type="ECO:0000256" key="4">
    <source>
        <dbReference type="ARBA" id="ARBA00023212"/>
    </source>
</evidence>
<dbReference type="InterPro" id="IPR052102">
    <property type="entry name" value="Enkurin_domain-protein"/>
</dbReference>
<keyword evidence="9" id="KW-1185">Reference proteome</keyword>
<sequence>MNSTTLRGVFPEQKPVHRRNFIKENMRYIKQIQGLTQGPDMPELSSTKQLTDKFRNVPPKVTSQFNAAVTKSKHRISQPSLVERSHSNTKVGKGVPPRYRQDKLPKPKLEIKQLRDFGEISRTEEVSECTFNEKITHRGIQTERNEDMNRLYDCGVIKYPSPSVLDQINHMKRKSVKVNQDHGDTDKSPLVEEKLDSLHLEEKPDYIRQNIQAVRQKSNRQDSTSTAGSLPLTYQKGALPKYLKERKDEQLKDVPGDDECPEGHVLLPDEERKETLRVLRQSYADRIQELNSMPVRNDTLRMRKRKMELEEELKKIDEGIKVFQRPKVFVKINA</sequence>
<comment type="caution">
    <text evidence="8">The sequence shown here is derived from an EMBL/GenBank/DDBJ whole genome shotgun (WGS) entry which is preliminary data.</text>
</comment>
<evidence type="ECO:0000256" key="3">
    <source>
        <dbReference type="ARBA" id="ARBA00022490"/>
    </source>
</evidence>
<evidence type="ECO:0000256" key="5">
    <source>
        <dbReference type="ARBA" id="ARBA00023273"/>
    </source>
</evidence>
<dbReference type="PANTHER" id="PTHR21490">
    <property type="entry name" value="ENKURIN-RELATED"/>
    <property type="match status" value="1"/>
</dbReference>
<accession>A0A0T6AZV2</accession>
<dbReference type="PROSITE" id="PS51665">
    <property type="entry name" value="ENKURIN"/>
    <property type="match status" value="1"/>
</dbReference>
<evidence type="ECO:0000256" key="6">
    <source>
        <dbReference type="SAM" id="MobiDB-lite"/>
    </source>
</evidence>
<dbReference type="GO" id="GO:0005929">
    <property type="term" value="C:cilium"/>
    <property type="evidence" value="ECO:0007669"/>
    <property type="project" value="UniProtKB-SubCell"/>
</dbReference>
<reference evidence="8 9" key="1">
    <citation type="submission" date="2015-09" db="EMBL/GenBank/DDBJ databases">
        <title>Draft genome of the scarab beetle Oryctes borbonicus.</title>
        <authorList>
            <person name="Meyer J.M."/>
            <person name="Markov G.V."/>
            <person name="Baskaran P."/>
            <person name="Herrmann M."/>
            <person name="Sommer R.J."/>
            <person name="Roedelsperger C."/>
        </authorList>
    </citation>
    <scope>NUCLEOTIDE SEQUENCE [LARGE SCALE GENOMIC DNA]</scope>
    <source>
        <strain evidence="8">OB123</strain>
        <tissue evidence="8">Whole animal</tissue>
    </source>
</reference>
<dbReference type="AlphaFoldDB" id="A0A0T6AZV2"/>
<keyword evidence="3" id="KW-0963">Cytoplasm</keyword>
<feature type="region of interest" description="Disordered" evidence="6">
    <location>
        <begin position="72"/>
        <end position="102"/>
    </location>
</feature>